<reference evidence="2 3" key="1">
    <citation type="submission" date="2014-12" db="EMBL/GenBank/DDBJ databases">
        <title>Draft genome sequences of 29 type strains of Enterococci.</title>
        <authorList>
            <person name="Zhong Z."/>
            <person name="Sun Z."/>
            <person name="Liu W."/>
            <person name="Zhang W."/>
            <person name="Zhang H."/>
        </authorList>
    </citation>
    <scope>NUCLEOTIDE SEQUENCE [LARGE SCALE GENOMIC DNA]</scope>
    <source>
        <strain evidence="2 3">DSM 15687</strain>
    </source>
</reference>
<accession>A0A1L8W996</accession>
<comment type="caution">
    <text evidence="2">The sequence shown here is derived from an EMBL/GenBank/DDBJ whole genome shotgun (WGS) entry which is preliminary data.</text>
</comment>
<dbReference type="Proteomes" id="UP000182152">
    <property type="component" value="Unassembled WGS sequence"/>
</dbReference>
<feature type="transmembrane region" description="Helical" evidence="1">
    <location>
        <begin position="282"/>
        <end position="303"/>
    </location>
</feature>
<dbReference type="STRING" id="150033.RV14_GL001534"/>
<evidence type="ECO:0000313" key="3">
    <source>
        <dbReference type="Proteomes" id="UP000182152"/>
    </source>
</evidence>
<feature type="transmembrane region" description="Helical" evidence="1">
    <location>
        <begin position="219"/>
        <end position="241"/>
    </location>
</feature>
<gene>
    <name evidence="2" type="ORF">RV14_GL001534</name>
</gene>
<keyword evidence="1" id="KW-1133">Transmembrane helix</keyword>
<evidence type="ECO:0000313" key="2">
    <source>
        <dbReference type="EMBL" id="OJG77584.1"/>
    </source>
</evidence>
<keyword evidence="3" id="KW-1185">Reference proteome</keyword>
<sequence>MLFLIVSVYFFYYIFTPTESEKVKEIKNSWVFYSKNDPNFRFNSRYISYFPKIKKDETFVMETVLEDELSDSNLVIRENYQWVKIYLDQQLLYDQIKEYKQNRPGLSLAIIDLPPNAIGKQLKIEVSSPYENYACIPPKIYLGKTGPITSFIFSQSVPQVMTLIMALFLGLSTLIYAMLILYKKKTFAPSVIVLSCFALSLGFKSISEDVLSSVFFEPILHSTLSDTFNILTSIFLILYYLSRMVHYKKIYGLFCLFQSTIQLGLLFYSVISSSELIELMPIINTISVISTLVTSFVCIGEAYHNNHFFIACAPWIVLIAISHCMLYIQAALGIYSTINWSTILYMLILIIIIGYTIIEYLIRFEHHQRAVNFLKTKSDLLEKHYEQLRNHIQEIRTLRFEFIQNMENLEQLIKENQPKKAQDYVQEILANAQSFEFIFSYSSHQLTNLILARYQEIASKKNIQVQFQADLPEALPVSDDDITQLLIHVLEHSFRETHAIENPMHRKIYLSMQNHENHLFIHCEHSANYATNLFSQGIAENFDEQEQFDLMMIKDIAERYAGSLTQEKSSEVDRISIYLTKKKQKKRS</sequence>
<keyword evidence="1" id="KW-0812">Transmembrane</keyword>
<feature type="transmembrane region" description="Helical" evidence="1">
    <location>
        <begin position="160"/>
        <end position="180"/>
    </location>
</feature>
<protein>
    <recommendedName>
        <fullName evidence="4">Sensor histidine kinase NatK C-terminal domain-containing protein</fullName>
    </recommendedName>
</protein>
<feature type="transmembrane region" description="Helical" evidence="1">
    <location>
        <begin position="315"/>
        <end position="336"/>
    </location>
</feature>
<dbReference type="AlphaFoldDB" id="A0A1L8W996"/>
<name>A0A1L8W996_9ENTE</name>
<organism evidence="2 3">
    <name type="scientific">Enterococcus ratti</name>
    <dbReference type="NCBI Taxonomy" id="150033"/>
    <lineage>
        <taxon>Bacteria</taxon>
        <taxon>Bacillati</taxon>
        <taxon>Bacillota</taxon>
        <taxon>Bacilli</taxon>
        <taxon>Lactobacillales</taxon>
        <taxon>Enterococcaceae</taxon>
        <taxon>Enterococcus</taxon>
    </lineage>
</organism>
<evidence type="ECO:0000256" key="1">
    <source>
        <dbReference type="SAM" id="Phobius"/>
    </source>
</evidence>
<proteinExistence type="predicted"/>
<feature type="transmembrane region" description="Helical" evidence="1">
    <location>
        <begin position="187"/>
        <end position="207"/>
    </location>
</feature>
<evidence type="ECO:0008006" key="4">
    <source>
        <dbReference type="Google" id="ProtNLM"/>
    </source>
</evidence>
<feature type="transmembrane region" description="Helical" evidence="1">
    <location>
        <begin position="250"/>
        <end position="270"/>
    </location>
</feature>
<keyword evidence="1" id="KW-0472">Membrane</keyword>
<dbReference type="EMBL" id="JXLB01000033">
    <property type="protein sequence ID" value="OJG77584.1"/>
    <property type="molecule type" value="Genomic_DNA"/>
</dbReference>
<feature type="transmembrane region" description="Helical" evidence="1">
    <location>
        <begin position="342"/>
        <end position="362"/>
    </location>
</feature>